<reference evidence="2 3" key="1">
    <citation type="submission" date="2018-08" db="EMBL/GenBank/DDBJ databases">
        <title>Pseudooceanicola sediminis CY03 in the family Rhodobacteracea.</title>
        <authorList>
            <person name="Zhang Y.-J."/>
        </authorList>
    </citation>
    <scope>NUCLEOTIDE SEQUENCE [LARGE SCALE GENOMIC DNA]</scope>
    <source>
        <strain evidence="2 3">CY03</strain>
    </source>
</reference>
<gene>
    <name evidence="2" type="ORF">DL237_03060</name>
</gene>
<organism evidence="2 3">
    <name type="scientific">Pseudooceanicola sediminis</name>
    <dbReference type="NCBI Taxonomy" id="2211117"/>
    <lineage>
        <taxon>Bacteria</taxon>
        <taxon>Pseudomonadati</taxon>
        <taxon>Pseudomonadota</taxon>
        <taxon>Alphaproteobacteria</taxon>
        <taxon>Rhodobacterales</taxon>
        <taxon>Paracoccaceae</taxon>
        <taxon>Pseudooceanicola</taxon>
    </lineage>
</organism>
<evidence type="ECO:0000313" key="3">
    <source>
        <dbReference type="Proteomes" id="UP000265848"/>
    </source>
</evidence>
<sequence length="287" mass="30328">MPIRGWKRTSATTGPSNRRTCGSPLSTAAATGRCPGPSNSLSPRRRSPAMTRTRMQSSTMPIRSRTPRMTVIPGRARQVTAMVPPAPTRADPMPRSLPRPLPRPLCRGVLPVVAASLVAPAAGAGEVTIDLTLPRVAAAPYYRPYLAAWVETPDGVPQATLAVWYDTRLRDDLGTGFLRHLRSWWRATGEQMTLPADGISGPTRGPGSYQVRLTDDAAPLSALAPGAYVLAVEVAREDGDRDLVRLPFDWGGSAARETGAATASGITTTATGTGTQELGAVTLTIAP</sequence>
<dbReference type="InterPro" id="IPR014469">
    <property type="entry name" value="DUF2271"/>
</dbReference>
<dbReference type="Proteomes" id="UP000265848">
    <property type="component" value="Unassembled WGS sequence"/>
</dbReference>
<proteinExistence type="predicted"/>
<dbReference type="EMBL" id="QWJJ01000002">
    <property type="protein sequence ID" value="RII40310.1"/>
    <property type="molecule type" value="Genomic_DNA"/>
</dbReference>
<evidence type="ECO:0000313" key="2">
    <source>
        <dbReference type="EMBL" id="RII40310.1"/>
    </source>
</evidence>
<comment type="caution">
    <text evidence="2">The sequence shown here is derived from an EMBL/GenBank/DDBJ whole genome shotgun (WGS) entry which is preliminary data.</text>
</comment>
<feature type="region of interest" description="Disordered" evidence="1">
    <location>
        <begin position="1"/>
        <end position="63"/>
    </location>
</feature>
<keyword evidence="3" id="KW-1185">Reference proteome</keyword>
<name>A0A399J4Z0_9RHOB</name>
<dbReference type="Pfam" id="PF10029">
    <property type="entry name" value="DUF2271"/>
    <property type="match status" value="1"/>
</dbReference>
<dbReference type="AlphaFoldDB" id="A0A399J4Z0"/>
<protein>
    <submittedName>
        <fullName evidence="2">DUF2271 domain-containing protein</fullName>
    </submittedName>
</protein>
<evidence type="ECO:0000256" key="1">
    <source>
        <dbReference type="SAM" id="MobiDB-lite"/>
    </source>
</evidence>
<accession>A0A399J4Z0</accession>
<feature type="compositionally biased region" description="Polar residues" evidence="1">
    <location>
        <begin position="9"/>
        <end position="29"/>
    </location>
</feature>